<dbReference type="Pfam" id="PF03869">
    <property type="entry name" value="Arc"/>
    <property type="match status" value="1"/>
</dbReference>
<dbReference type="SUPFAM" id="SSF47598">
    <property type="entry name" value="Ribbon-helix-helix"/>
    <property type="match status" value="1"/>
</dbReference>
<dbReference type="GO" id="GO:0006355">
    <property type="term" value="P:regulation of DNA-templated transcription"/>
    <property type="evidence" value="ECO:0007669"/>
    <property type="project" value="InterPro"/>
</dbReference>
<dbReference type="InterPro" id="IPR013321">
    <property type="entry name" value="Arc_rbn_hlx_hlx"/>
</dbReference>
<evidence type="ECO:0000313" key="4">
    <source>
        <dbReference type="Proteomes" id="UP000269872"/>
    </source>
</evidence>
<dbReference type="EMBL" id="RBUY01000137">
    <property type="protein sequence ID" value="RMV73325.1"/>
    <property type="molecule type" value="Genomic_DNA"/>
</dbReference>
<dbReference type="InterPro" id="IPR005569">
    <property type="entry name" value="Arc_DNA-bd_dom"/>
</dbReference>
<proteinExistence type="predicted"/>
<dbReference type="Gene3D" id="1.10.1220.10">
    <property type="entry name" value="Met repressor-like"/>
    <property type="match status" value="1"/>
</dbReference>
<accession>A0A3M6EYF6</accession>
<feature type="domain" description="Arc-like DNA binding" evidence="2">
    <location>
        <begin position="28"/>
        <end position="65"/>
    </location>
</feature>
<organism evidence="3 4">
    <name type="scientific">Pseudomonas caricapapayae</name>
    <dbReference type="NCBI Taxonomy" id="46678"/>
    <lineage>
        <taxon>Bacteria</taxon>
        <taxon>Pseudomonadati</taxon>
        <taxon>Pseudomonadota</taxon>
        <taxon>Gammaproteobacteria</taxon>
        <taxon>Pseudomonadales</taxon>
        <taxon>Pseudomonadaceae</taxon>
        <taxon>Pseudomonas</taxon>
    </lineage>
</organism>
<dbReference type="RefSeq" id="WP_122340670.1">
    <property type="nucleotide sequence ID" value="NZ_RBUY01000137.1"/>
</dbReference>
<reference evidence="3 4" key="1">
    <citation type="submission" date="2018-08" db="EMBL/GenBank/DDBJ databases">
        <title>Recombination of ecologically and evolutionarily significant loci maintains genetic cohesion in the Pseudomonas syringae species complex.</title>
        <authorList>
            <person name="Dillon M."/>
            <person name="Thakur S."/>
            <person name="Almeida R.N.D."/>
            <person name="Weir B.S."/>
            <person name="Guttman D.S."/>
        </authorList>
    </citation>
    <scope>NUCLEOTIDE SEQUENCE [LARGE SCALE GENOMIC DNA]</scope>
    <source>
        <strain evidence="3 4">ICMP 7496</strain>
    </source>
</reference>
<dbReference type="InterPro" id="IPR010985">
    <property type="entry name" value="Ribbon_hlx_hlx"/>
</dbReference>
<comment type="caution">
    <text evidence="3">The sequence shown here is derived from an EMBL/GenBank/DDBJ whole genome shotgun (WGS) entry which is preliminary data.</text>
</comment>
<sequence length="94" mass="10599">MKGTSSLHSVPFGTGPACDSTNGEMMTKKNNRFPLKFPEGMRERILAHARANYRTMNAEVIHRLESVEALQLEVNRLNQALDLFVKPMMESAHV</sequence>
<dbReference type="AlphaFoldDB" id="A0A3M6EYF6"/>
<evidence type="ECO:0000256" key="1">
    <source>
        <dbReference type="SAM" id="MobiDB-lite"/>
    </source>
</evidence>
<evidence type="ECO:0000259" key="2">
    <source>
        <dbReference type="Pfam" id="PF03869"/>
    </source>
</evidence>
<dbReference type="GO" id="GO:0003677">
    <property type="term" value="F:DNA binding"/>
    <property type="evidence" value="ECO:0007669"/>
    <property type="project" value="InterPro"/>
</dbReference>
<feature type="region of interest" description="Disordered" evidence="1">
    <location>
        <begin position="1"/>
        <end position="27"/>
    </location>
</feature>
<evidence type="ECO:0000313" key="3">
    <source>
        <dbReference type="EMBL" id="RMV73325.1"/>
    </source>
</evidence>
<gene>
    <name evidence="3" type="ORF">ALP05_01485</name>
</gene>
<protein>
    <recommendedName>
        <fullName evidence="2">Arc-like DNA binding domain-containing protein</fullName>
    </recommendedName>
</protein>
<name>A0A3M6EYF6_9PSED</name>
<dbReference type="Proteomes" id="UP000269872">
    <property type="component" value="Unassembled WGS sequence"/>
</dbReference>